<reference evidence="1 2" key="1">
    <citation type="submission" date="2020-08" db="EMBL/GenBank/DDBJ databases">
        <title>A Genomic Blueprint of the Chicken Gut Microbiome.</title>
        <authorList>
            <person name="Gilroy R."/>
            <person name="Ravi A."/>
            <person name="Getino M."/>
            <person name="Pursley I."/>
            <person name="Horton D.L."/>
            <person name="Alikhan N.-F."/>
            <person name="Baker D."/>
            <person name="Gharbi K."/>
            <person name="Hall N."/>
            <person name="Watson M."/>
            <person name="Adriaenssens E.M."/>
            <person name="Foster-Nyarko E."/>
            <person name="Jarju S."/>
            <person name="Secka A."/>
            <person name="Antonio M."/>
            <person name="Oren A."/>
            <person name="Chaudhuri R."/>
            <person name="La Ragione R.M."/>
            <person name="Hildebrand F."/>
            <person name="Pallen M.J."/>
        </authorList>
    </citation>
    <scope>NUCLEOTIDE SEQUENCE [LARGE SCALE GENOMIC DNA]</scope>
    <source>
        <strain evidence="1 2">Sa2BUA9</strain>
    </source>
</reference>
<name>A0ABR8R9U6_9BACI</name>
<evidence type="ECO:0000313" key="1">
    <source>
        <dbReference type="EMBL" id="MBD7944489.1"/>
    </source>
</evidence>
<dbReference type="Proteomes" id="UP000640786">
    <property type="component" value="Unassembled WGS sequence"/>
</dbReference>
<accession>A0ABR8R9U6</accession>
<keyword evidence="2" id="KW-1185">Reference proteome</keyword>
<protein>
    <submittedName>
        <fullName evidence="1">Uncharacterized protein</fullName>
    </submittedName>
</protein>
<proteinExistence type="predicted"/>
<sequence length="66" mass="7417">MLSEKVPICTEDVKNRAARKLGRFNTTKKSSKPVKTAAITGDLVKPIHVNKSEPLVKRMTYFQNNS</sequence>
<dbReference type="RefSeq" id="WP_144536382.1">
    <property type="nucleotide sequence ID" value="NZ_JACSQO010000004.1"/>
</dbReference>
<evidence type="ECO:0000313" key="2">
    <source>
        <dbReference type="Proteomes" id="UP000640786"/>
    </source>
</evidence>
<dbReference type="EMBL" id="JACSQO010000004">
    <property type="protein sequence ID" value="MBD7944489.1"/>
    <property type="molecule type" value="Genomic_DNA"/>
</dbReference>
<gene>
    <name evidence="1" type="ORF">H9650_10210</name>
</gene>
<organism evidence="1 2">
    <name type="scientific">Psychrobacillus faecigallinarum</name>
    <dbReference type="NCBI Taxonomy" id="2762235"/>
    <lineage>
        <taxon>Bacteria</taxon>
        <taxon>Bacillati</taxon>
        <taxon>Bacillota</taxon>
        <taxon>Bacilli</taxon>
        <taxon>Bacillales</taxon>
        <taxon>Bacillaceae</taxon>
        <taxon>Psychrobacillus</taxon>
    </lineage>
</organism>
<comment type="caution">
    <text evidence="1">The sequence shown here is derived from an EMBL/GenBank/DDBJ whole genome shotgun (WGS) entry which is preliminary data.</text>
</comment>